<sequence length="164" mass="18961">MMRRALSSGLEVFIDSNIFTYHLSGHKIFGELCRDFLRRVERKEYRGYVNNTVISEVLMNFLKSELFISKGIAPHKVAREIKRDPSLVELVDFDVVTMLFGGLDLNTSFVEFGCAEVTMLMEKYNLLPNDALHLATIKRYGITDIATNDGDFERVPWLHVWKPR</sequence>
<dbReference type="EMBL" id="PQXF01000004">
    <property type="protein sequence ID" value="PXF61655.1"/>
    <property type="molecule type" value="Genomic_DNA"/>
</dbReference>
<gene>
    <name evidence="1" type="ORF">C4B59_03660</name>
</gene>
<protein>
    <submittedName>
        <fullName evidence="1">Uncharacterized protein</fullName>
    </submittedName>
</protein>
<name>A0AC61L5J1_9EURY</name>
<organism evidence="1 2">
    <name type="scientific">Candidatus Methanogaster sp</name>
    <dbReference type="NCBI Taxonomy" id="3386292"/>
    <lineage>
        <taxon>Archaea</taxon>
        <taxon>Methanobacteriati</taxon>
        <taxon>Methanobacteriota</taxon>
        <taxon>Stenosarchaea group</taxon>
        <taxon>Methanomicrobia</taxon>
        <taxon>Methanosarcinales</taxon>
        <taxon>ANME-2 cluster</taxon>
        <taxon>Candidatus Methanogasteraceae</taxon>
        <taxon>Candidatus Methanogaster</taxon>
    </lineage>
</organism>
<reference evidence="1" key="1">
    <citation type="submission" date="2018-01" db="EMBL/GenBank/DDBJ databases">
        <authorList>
            <person name="Krukenberg V."/>
        </authorList>
    </citation>
    <scope>NUCLEOTIDE SEQUENCE</scope>
    <source>
        <strain evidence="1">E20ANME2</strain>
    </source>
</reference>
<accession>A0AC61L5J1</accession>
<dbReference type="Proteomes" id="UP000248329">
    <property type="component" value="Unassembled WGS sequence"/>
</dbReference>
<comment type="caution">
    <text evidence="1">The sequence shown here is derived from an EMBL/GenBank/DDBJ whole genome shotgun (WGS) entry which is preliminary data.</text>
</comment>
<evidence type="ECO:0000313" key="1">
    <source>
        <dbReference type="EMBL" id="PXF61655.1"/>
    </source>
</evidence>
<proteinExistence type="predicted"/>
<evidence type="ECO:0000313" key="2">
    <source>
        <dbReference type="Proteomes" id="UP000248329"/>
    </source>
</evidence>